<name>A0ABR2YSA8_9CHLO</name>
<protein>
    <submittedName>
        <fullName evidence="2">Uncharacterized protein</fullName>
    </submittedName>
</protein>
<feature type="chain" id="PRO_5045713080" evidence="1">
    <location>
        <begin position="20"/>
        <end position="220"/>
    </location>
</feature>
<sequence>MSCIVLLLCAGALATGASAKGSRRALQQATVVGATSVPAPSGTRTLYSFHGVGTQNYTALQNGTYHNIGAVADLYDGTTKTARHFFDAASKPNWEILDPTTGAVQGAVKGSAKAHAARQRQPDDGGYGSVDALLLTASTGTGVLSGCTYIQRLNPLGGVLPTGLYGLPAYSSNIPNFDVAIPYQADYVFLGGGLPYDGGRRRMASFQKRLHHPSTPDETP</sequence>
<proteinExistence type="predicted"/>
<organism evidence="2 3">
    <name type="scientific">Coccomyxa subellipsoidea</name>
    <dbReference type="NCBI Taxonomy" id="248742"/>
    <lineage>
        <taxon>Eukaryota</taxon>
        <taxon>Viridiplantae</taxon>
        <taxon>Chlorophyta</taxon>
        <taxon>core chlorophytes</taxon>
        <taxon>Trebouxiophyceae</taxon>
        <taxon>Trebouxiophyceae incertae sedis</taxon>
        <taxon>Coccomyxaceae</taxon>
        <taxon>Coccomyxa</taxon>
    </lineage>
</organism>
<dbReference type="Pfam" id="PF11937">
    <property type="entry name" value="DUF3455"/>
    <property type="match status" value="1"/>
</dbReference>
<dbReference type="PANTHER" id="PTHR35567:SF1">
    <property type="entry name" value="CONSERVED FUNGAL PROTEIN (AFU_ORTHOLOGUE AFUA_1G14230)"/>
    <property type="match status" value="1"/>
</dbReference>
<dbReference type="InterPro" id="IPR021851">
    <property type="entry name" value="DUF3455"/>
</dbReference>
<feature type="signal peptide" evidence="1">
    <location>
        <begin position="1"/>
        <end position="19"/>
    </location>
</feature>
<gene>
    <name evidence="2" type="ORF">WJX75_006866</name>
</gene>
<dbReference type="PANTHER" id="PTHR35567">
    <property type="entry name" value="MALATE DEHYDROGENASE (AFU_ORTHOLOGUE AFUA_2G13800)"/>
    <property type="match status" value="1"/>
</dbReference>
<accession>A0ABR2YSA8</accession>
<keyword evidence="3" id="KW-1185">Reference proteome</keyword>
<dbReference type="EMBL" id="JALJOT010000006">
    <property type="protein sequence ID" value="KAK9909748.1"/>
    <property type="molecule type" value="Genomic_DNA"/>
</dbReference>
<reference evidence="2 3" key="1">
    <citation type="journal article" date="2024" name="Nat. Commun.">
        <title>Phylogenomics reveals the evolutionary origins of lichenization in chlorophyte algae.</title>
        <authorList>
            <person name="Puginier C."/>
            <person name="Libourel C."/>
            <person name="Otte J."/>
            <person name="Skaloud P."/>
            <person name="Haon M."/>
            <person name="Grisel S."/>
            <person name="Petersen M."/>
            <person name="Berrin J.G."/>
            <person name="Delaux P.M."/>
            <person name="Dal Grande F."/>
            <person name="Keller J."/>
        </authorList>
    </citation>
    <scope>NUCLEOTIDE SEQUENCE [LARGE SCALE GENOMIC DNA]</scope>
    <source>
        <strain evidence="2 3">SAG 216-7</strain>
    </source>
</reference>
<evidence type="ECO:0000256" key="1">
    <source>
        <dbReference type="SAM" id="SignalP"/>
    </source>
</evidence>
<keyword evidence="1" id="KW-0732">Signal</keyword>
<dbReference type="Proteomes" id="UP001491310">
    <property type="component" value="Unassembled WGS sequence"/>
</dbReference>
<evidence type="ECO:0000313" key="2">
    <source>
        <dbReference type="EMBL" id="KAK9909748.1"/>
    </source>
</evidence>
<evidence type="ECO:0000313" key="3">
    <source>
        <dbReference type="Proteomes" id="UP001491310"/>
    </source>
</evidence>
<comment type="caution">
    <text evidence="2">The sequence shown here is derived from an EMBL/GenBank/DDBJ whole genome shotgun (WGS) entry which is preliminary data.</text>
</comment>